<dbReference type="Proteomes" id="UP000314251">
    <property type="component" value="Unassembled WGS sequence"/>
</dbReference>
<name>A0A5N6AI20_9ACTN</name>
<evidence type="ECO:0000313" key="3">
    <source>
        <dbReference type="Proteomes" id="UP000314251"/>
    </source>
</evidence>
<evidence type="ECO:0000259" key="1">
    <source>
        <dbReference type="Pfam" id="PF04149"/>
    </source>
</evidence>
<comment type="caution">
    <text evidence="2">The sequence shown here is derived from an EMBL/GenBank/DDBJ whole genome shotgun (WGS) entry which is preliminary data.</text>
</comment>
<dbReference type="OrthoDB" id="4570646at2"/>
<proteinExistence type="predicted"/>
<dbReference type="RefSeq" id="WP_139666708.1">
    <property type="nucleotide sequence ID" value="NZ_VDLY02000004.1"/>
</dbReference>
<reference evidence="2" key="1">
    <citation type="submission" date="2019-10" db="EMBL/GenBank/DDBJ databases">
        <title>Nonomuraea sp. nov., isolated from Phyllanthus amarus.</title>
        <authorList>
            <person name="Klykleung N."/>
            <person name="Tanasupawat S."/>
        </authorList>
    </citation>
    <scope>NUCLEOTIDE SEQUENCE [LARGE SCALE GENOMIC DNA]</scope>
    <source>
        <strain evidence="2">3MP-10</strain>
    </source>
</reference>
<sequence length="77" mass="8306">MAEHGTDTLAWRKSSYSGASGGDCLEVARVHGGLVPLRDSKRAGGPVVAVPMAAWRAFVGSVEGERRRAERRTRAER</sequence>
<dbReference type="EMBL" id="VDLY02000004">
    <property type="protein sequence ID" value="KAB8167693.1"/>
    <property type="molecule type" value="Genomic_DNA"/>
</dbReference>
<keyword evidence="3" id="KW-1185">Reference proteome</keyword>
<dbReference type="AlphaFoldDB" id="A0A5N6AI20"/>
<organism evidence="2 3">
    <name type="scientific">Streptomyces mimosae</name>
    <dbReference type="NCBI Taxonomy" id="2586635"/>
    <lineage>
        <taxon>Bacteria</taxon>
        <taxon>Bacillati</taxon>
        <taxon>Actinomycetota</taxon>
        <taxon>Actinomycetes</taxon>
        <taxon>Kitasatosporales</taxon>
        <taxon>Streptomycetaceae</taxon>
        <taxon>Streptomyces</taxon>
    </lineage>
</organism>
<gene>
    <name evidence="2" type="ORF">FH607_006690</name>
</gene>
<dbReference type="InterPro" id="IPR007278">
    <property type="entry name" value="DUF397"/>
</dbReference>
<protein>
    <submittedName>
        <fullName evidence="2">DUF397 domain-containing protein</fullName>
    </submittedName>
</protein>
<accession>A0A5N6AI20</accession>
<dbReference type="Pfam" id="PF04149">
    <property type="entry name" value="DUF397"/>
    <property type="match status" value="1"/>
</dbReference>
<evidence type="ECO:0000313" key="2">
    <source>
        <dbReference type="EMBL" id="KAB8167693.1"/>
    </source>
</evidence>
<feature type="domain" description="DUF397" evidence="1">
    <location>
        <begin position="9"/>
        <end position="62"/>
    </location>
</feature>